<comment type="caution">
    <text evidence="2">The sequence shown here is derived from an EMBL/GenBank/DDBJ whole genome shotgun (WGS) entry which is preliminary data.</text>
</comment>
<keyword evidence="1" id="KW-1133">Transmembrane helix</keyword>
<proteinExistence type="predicted"/>
<sequence>LIMSVINALIGIYAVFFISLLITRGVKEIKLLKMIGQNSRAIMAYHLLVYVILDIIASILGDYSLSGTDVYDNHFITKWSVPVYIALGLLLPLIFSILKQKVIGKIKFKRDFRIN</sequence>
<reference evidence="2" key="1">
    <citation type="submission" date="2018-07" db="EMBL/GenBank/DDBJ databases">
        <authorList>
            <consortium name="GenomeTrakr network: Whole genome sequencing for foodborne pathogen traceback"/>
        </authorList>
    </citation>
    <scope>NUCLEOTIDE SEQUENCE</scope>
    <source>
        <strain evidence="2">FSIS11811496</strain>
    </source>
</reference>
<evidence type="ECO:0000313" key="2">
    <source>
        <dbReference type="EMBL" id="ECT1493705.1"/>
    </source>
</evidence>
<protein>
    <submittedName>
        <fullName evidence="2">Acyltransferase</fullName>
    </submittedName>
</protein>
<keyword evidence="2" id="KW-0012">Acyltransferase</keyword>
<keyword evidence="1" id="KW-0812">Transmembrane</keyword>
<feature type="non-terminal residue" evidence="2">
    <location>
        <position position="1"/>
    </location>
</feature>
<accession>A0A5Z9NX92</accession>
<keyword evidence="2" id="KW-0808">Transferase</keyword>
<dbReference type="AlphaFoldDB" id="A0A5Z9NX92"/>
<feature type="transmembrane region" description="Helical" evidence="1">
    <location>
        <begin position="44"/>
        <end position="61"/>
    </location>
</feature>
<dbReference type="EMBL" id="AAKLVY010000062">
    <property type="protein sequence ID" value="ECT1493705.1"/>
    <property type="molecule type" value="Genomic_DNA"/>
</dbReference>
<feature type="transmembrane region" description="Helical" evidence="1">
    <location>
        <begin position="81"/>
        <end position="98"/>
    </location>
</feature>
<keyword evidence="1" id="KW-0472">Membrane</keyword>
<evidence type="ECO:0000256" key="1">
    <source>
        <dbReference type="SAM" id="Phobius"/>
    </source>
</evidence>
<dbReference type="GO" id="GO:0016746">
    <property type="term" value="F:acyltransferase activity"/>
    <property type="evidence" value="ECO:0007669"/>
    <property type="project" value="UniProtKB-KW"/>
</dbReference>
<organism evidence="2">
    <name type="scientific">Salmonella enterica subsp. enterica serovar Give</name>
    <dbReference type="NCBI Taxonomy" id="46626"/>
    <lineage>
        <taxon>Bacteria</taxon>
        <taxon>Pseudomonadati</taxon>
        <taxon>Pseudomonadota</taxon>
        <taxon>Gammaproteobacteria</taxon>
        <taxon>Enterobacterales</taxon>
        <taxon>Enterobacteriaceae</taxon>
        <taxon>Salmonella</taxon>
    </lineage>
</organism>
<name>A0A5Z9NX92_SALET</name>
<feature type="transmembrane region" description="Helical" evidence="1">
    <location>
        <begin position="6"/>
        <end position="23"/>
    </location>
</feature>
<gene>
    <name evidence="2" type="ORF">DU044_21530</name>
</gene>